<dbReference type="InterPro" id="IPR011016">
    <property type="entry name" value="Znf_RING-CH"/>
</dbReference>
<protein>
    <submittedName>
        <fullName evidence="6">Membrane associated RING</fullName>
    </submittedName>
</protein>
<evidence type="ECO:0000313" key="6">
    <source>
        <dbReference type="EMBL" id="PRW61331.1"/>
    </source>
</evidence>
<dbReference type="GO" id="GO:0005829">
    <property type="term" value="C:cytosol"/>
    <property type="evidence" value="ECO:0007669"/>
    <property type="project" value="TreeGrafter"/>
</dbReference>
<accession>A0A2P6U4U0</accession>
<dbReference type="PANTHER" id="PTHR30327">
    <property type="entry name" value="UNCHARACTERIZED PROTEIN YQGE"/>
    <property type="match status" value="1"/>
</dbReference>
<proteinExistence type="predicted"/>
<dbReference type="EMBL" id="LHPG02000001">
    <property type="protein sequence ID" value="PRW61331.1"/>
    <property type="molecule type" value="Genomic_DNA"/>
</dbReference>
<dbReference type="GO" id="GO:0008270">
    <property type="term" value="F:zinc ion binding"/>
    <property type="evidence" value="ECO:0007669"/>
    <property type="project" value="UniProtKB-KW"/>
</dbReference>
<keyword evidence="2" id="KW-0863">Zinc-finger</keyword>
<evidence type="ECO:0000259" key="5">
    <source>
        <dbReference type="PROSITE" id="PS51292"/>
    </source>
</evidence>
<evidence type="ECO:0000256" key="2">
    <source>
        <dbReference type="ARBA" id="ARBA00022771"/>
    </source>
</evidence>
<evidence type="ECO:0000256" key="4">
    <source>
        <dbReference type="SAM" id="Phobius"/>
    </source>
</evidence>
<dbReference type="InterPro" id="IPR013083">
    <property type="entry name" value="Znf_RING/FYVE/PHD"/>
</dbReference>
<keyword evidence="4" id="KW-1133">Transmembrane helix</keyword>
<sequence length="625" mass="64940">MTTMLSIPTPRGAAAALLMSAGSGNGSGCLSAAYAAYGALRPGDLSVHMPAAVTPDGRVMELTGSNSFRLSSVLPPLATAASGALAQHGAMGPAQLSPTAQTTTPQQLRLPGAMFGPAEAEGEPDGPQCRICWAPDHEEKLLSSVCACAGTQKHIHLKCLRMWQENVQKRDANDERAFRCSVCRTLFSVPPPKGREGLLIKLLRGFGTVLCVALLVLGLSGPPFPLLALLVLLLLGTRSGSWLPGIGLLAVATLLATLHARGLRVVMRMDGGGRLGLALIRYGAPVEGLQPGVLLVASEGLHHSVFRRSVVLLTSHGRNGARGLILMQPIHAQPPTLPADVAASGASAAGGADAALRHHLGGPVGMPGEGVHTELSVLHPFPQFGRRLVPAPVDAGERSATTAARRHNATGEGSAPTVPLYEGGSLADVLAAAAGQRRRARAGQEGPPVLLFHGVCAWAEGQLEGELRAGAWAGFLQPGDIWSKFAAPPDELWRALPNEAPPKLFAKARGNCSGPAALAARDAHRMFSPWEPVLTAPNHTLACQRLRSFVSRPYEHAMLPSCSLAAGQFAGDAAPAVLRLFAGTCAAAEASPPGAMTEGEAAIDSKLYLLRGRACALLRQHEAAL</sequence>
<dbReference type="Gene3D" id="3.30.40.10">
    <property type="entry name" value="Zinc/RING finger domain, C3HC4 (zinc finger)"/>
    <property type="match status" value="1"/>
</dbReference>
<dbReference type="Pfam" id="PF12906">
    <property type="entry name" value="RINGv"/>
    <property type="match status" value="1"/>
</dbReference>
<dbReference type="Proteomes" id="UP000239899">
    <property type="component" value="Unassembled WGS sequence"/>
</dbReference>
<dbReference type="InterPro" id="IPR003774">
    <property type="entry name" value="AlgH-like"/>
</dbReference>
<keyword evidence="4" id="KW-0472">Membrane</keyword>
<dbReference type="SMART" id="SM00744">
    <property type="entry name" value="RINGv"/>
    <property type="match status" value="1"/>
</dbReference>
<dbReference type="STRING" id="3076.A0A2P6U4U0"/>
<comment type="caution">
    <text evidence="6">The sequence shown here is derived from an EMBL/GenBank/DDBJ whole genome shotgun (WGS) entry which is preliminary data.</text>
</comment>
<dbReference type="PROSITE" id="PS51292">
    <property type="entry name" value="ZF_RING_CH"/>
    <property type="match status" value="1"/>
</dbReference>
<dbReference type="Pfam" id="PF02622">
    <property type="entry name" value="DUF179"/>
    <property type="match status" value="1"/>
</dbReference>
<dbReference type="OrthoDB" id="264354at2759"/>
<dbReference type="CDD" id="cd16495">
    <property type="entry name" value="RING_CH-C4HC3_MARCH"/>
    <property type="match status" value="1"/>
</dbReference>
<organism evidence="6 7">
    <name type="scientific">Chlorella sorokiniana</name>
    <name type="common">Freshwater green alga</name>
    <dbReference type="NCBI Taxonomy" id="3076"/>
    <lineage>
        <taxon>Eukaryota</taxon>
        <taxon>Viridiplantae</taxon>
        <taxon>Chlorophyta</taxon>
        <taxon>core chlorophytes</taxon>
        <taxon>Trebouxiophyceae</taxon>
        <taxon>Chlorellales</taxon>
        <taxon>Chlorellaceae</taxon>
        <taxon>Chlorella clade</taxon>
        <taxon>Chlorella</taxon>
    </lineage>
</organism>
<feature type="transmembrane region" description="Helical" evidence="4">
    <location>
        <begin position="202"/>
        <end position="235"/>
    </location>
</feature>
<feature type="domain" description="RING-CH-type" evidence="5">
    <location>
        <begin position="121"/>
        <end position="190"/>
    </location>
</feature>
<keyword evidence="4" id="KW-0812">Transmembrane</keyword>
<evidence type="ECO:0000256" key="1">
    <source>
        <dbReference type="ARBA" id="ARBA00022723"/>
    </source>
</evidence>
<keyword evidence="3" id="KW-0862">Zinc</keyword>
<dbReference type="PANTHER" id="PTHR30327:SF1">
    <property type="entry name" value="UPF0301 PROTEIN YQGE"/>
    <property type="match status" value="1"/>
</dbReference>
<dbReference type="SUPFAM" id="SSF143456">
    <property type="entry name" value="VC0467-like"/>
    <property type="match status" value="1"/>
</dbReference>
<reference evidence="6 7" key="1">
    <citation type="journal article" date="2018" name="Plant J.">
        <title>Genome sequences of Chlorella sorokiniana UTEX 1602 and Micractinium conductrix SAG 241.80: implications to maltose excretion by a green alga.</title>
        <authorList>
            <person name="Arriola M.B."/>
            <person name="Velmurugan N."/>
            <person name="Zhang Y."/>
            <person name="Plunkett M.H."/>
            <person name="Hondzo H."/>
            <person name="Barney B.M."/>
        </authorList>
    </citation>
    <scope>NUCLEOTIDE SEQUENCE [LARGE SCALE GENOMIC DNA]</scope>
    <source>
        <strain evidence="7">UTEX 1602</strain>
    </source>
</reference>
<name>A0A2P6U4U0_CHLSO</name>
<dbReference type="AlphaFoldDB" id="A0A2P6U4U0"/>
<dbReference type="Gene3D" id="3.40.1740.10">
    <property type="entry name" value="VC0467-like"/>
    <property type="match status" value="1"/>
</dbReference>
<keyword evidence="7" id="KW-1185">Reference proteome</keyword>
<gene>
    <name evidence="6" type="ORF">C2E21_0065</name>
</gene>
<feature type="transmembrane region" description="Helical" evidence="4">
    <location>
        <begin position="241"/>
        <end position="260"/>
    </location>
</feature>
<dbReference type="SUPFAM" id="SSF57850">
    <property type="entry name" value="RING/U-box"/>
    <property type="match status" value="1"/>
</dbReference>
<evidence type="ECO:0000256" key="3">
    <source>
        <dbReference type="ARBA" id="ARBA00022833"/>
    </source>
</evidence>
<keyword evidence="1" id="KW-0479">Metal-binding</keyword>
<evidence type="ECO:0000313" key="7">
    <source>
        <dbReference type="Proteomes" id="UP000239899"/>
    </source>
</evidence>